<keyword evidence="6" id="KW-0479">Metal-binding</keyword>
<dbReference type="PANTHER" id="PTHR46173">
    <property type="entry name" value="CCA TRNA NUCLEOTIDYLTRANSFERASE 1, MITOCHONDRIAL"/>
    <property type="match status" value="1"/>
</dbReference>
<dbReference type="SUPFAM" id="SSF81891">
    <property type="entry name" value="Poly A polymerase C-terminal region-like"/>
    <property type="match status" value="1"/>
</dbReference>
<evidence type="ECO:0000256" key="9">
    <source>
        <dbReference type="SAM" id="MobiDB-lite"/>
    </source>
</evidence>
<sequence length="516" mass="57698">MWNRAPTVSNSCRLHEGIKSFKLFRAPYSAYTHVLTYSDKRRSYNTLIQPRISNLALIKHLHLGTSRKIRIYRTSSSINTVQIKHTTQRSVYTTRPPAMHPELDIKLFNSLLTPSVLSLHKHFTDEGYELRFVGGVVRDLFMGVTPKDVDLATTATPEEMVSVFTKYGYRYIPTGLQHGTLTVHTKCMIDYEITTLRIDKVTDGRHAEGASASVSLNGVGNEPADRKRKAVSVPMQSGKRVTHPGFSRIVSGPNAAAELTAFGPTRTNIGTYIDIPPAAFSPDRLVHLERVRMLTTQTQTQEHAQTQTQSTVVSASTNPNANPVTCLMTLLEDEAQFMLLVENYRMSKKEMNLGLFLSEKRDVIGYPMAVESVFSPQPLVDRESTNGIGENRGEIDQSLMFKQCTDLLVDGVAPELVVELCLYLEMPQIAHHVRTWEIRQFPINGKILAKEGNMQKGPALGHVLKELKNRWKASSYVLTSEKLLGQLPELLAEVDRLGLNVPPPSKGKKPKRKGPQ</sequence>
<dbReference type="GO" id="GO:1990180">
    <property type="term" value="P:mitochondrial tRNA 3'-end processing"/>
    <property type="evidence" value="ECO:0007669"/>
    <property type="project" value="TreeGrafter"/>
</dbReference>
<organism evidence="11 12">
    <name type="scientific">Sphaeroforma arctica JP610</name>
    <dbReference type="NCBI Taxonomy" id="667725"/>
    <lineage>
        <taxon>Eukaryota</taxon>
        <taxon>Ichthyosporea</taxon>
        <taxon>Ichthyophonida</taxon>
        <taxon>Sphaeroforma</taxon>
    </lineage>
</organism>
<evidence type="ECO:0000256" key="7">
    <source>
        <dbReference type="ARBA" id="ARBA00022842"/>
    </source>
</evidence>
<dbReference type="InterPro" id="IPR002646">
    <property type="entry name" value="PolA_pol_head_dom"/>
</dbReference>
<feature type="region of interest" description="Disordered" evidence="9">
    <location>
        <begin position="212"/>
        <end position="247"/>
    </location>
</feature>
<evidence type="ECO:0000256" key="8">
    <source>
        <dbReference type="RuleBase" id="RU003953"/>
    </source>
</evidence>
<dbReference type="GO" id="GO:0016779">
    <property type="term" value="F:nucleotidyltransferase activity"/>
    <property type="evidence" value="ECO:0007669"/>
    <property type="project" value="UniProtKB-KW"/>
</dbReference>
<evidence type="ECO:0000313" key="11">
    <source>
        <dbReference type="EMBL" id="KNC79615.1"/>
    </source>
</evidence>
<comment type="cofactor">
    <cofactor evidence="1">
        <name>Mg(2+)</name>
        <dbReference type="ChEBI" id="CHEBI:18420"/>
    </cofactor>
</comment>
<name>A0A0L0FS96_9EUKA</name>
<dbReference type="EMBL" id="KQ242273">
    <property type="protein sequence ID" value="KNC79615.1"/>
    <property type="molecule type" value="Genomic_DNA"/>
</dbReference>
<dbReference type="OrthoDB" id="445712at2759"/>
<dbReference type="SUPFAM" id="SSF81301">
    <property type="entry name" value="Nucleotidyltransferase"/>
    <property type="match status" value="1"/>
</dbReference>
<dbReference type="GeneID" id="25908499"/>
<proteinExistence type="inferred from homology"/>
<evidence type="ECO:0000256" key="1">
    <source>
        <dbReference type="ARBA" id="ARBA00001946"/>
    </source>
</evidence>
<gene>
    <name evidence="11" type="ORF">SARC_07995</name>
</gene>
<dbReference type="Proteomes" id="UP000054560">
    <property type="component" value="Unassembled WGS sequence"/>
</dbReference>
<dbReference type="GO" id="GO:0000049">
    <property type="term" value="F:tRNA binding"/>
    <property type="evidence" value="ECO:0007669"/>
    <property type="project" value="TreeGrafter"/>
</dbReference>
<dbReference type="GO" id="GO:0046872">
    <property type="term" value="F:metal ion binding"/>
    <property type="evidence" value="ECO:0007669"/>
    <property type="project" value="UniProtKB-KW"/>
</dbReference>
<keyword evidence="7" id="KW-0460">Magnesium</keyword>
<dbReference type="InterPro" id="IPR043519">
    <property type="entry name" value="NT_sf"/>
</dbReference>
<dbReference type="GO" id="GO:0005739">
    <property type="term" value="C:mitochondrion"/>
    <property type="evidence" value="ECO:0007669"/>
    <property type="project" value="TreeGrafter"/>
</dbReference>
<dbReference type="Gene3D" id="3.30.460.10">
    <property type="entry name" value="Beta Polymerase, domain 2"/>
    <property type="match status" value="1"/>
</dbReference>
<keyword evidence="5" id="KW-0548">Nucleotidyltransferase</keyword>
<accession>A0A0L0FS96</accession>
<keyword evidence="4" id="KW-0819">tRNA processing</keyword>
<keyword evidence="12" id="KW-1185">Reference proteome</keyword>
<evidence type="ECO:0000256" key="2">
    <source>
        <dbReference type="ARBA" id="ARBA00007265"/>
    </source>
</evidence>
<dbReference type="Pfam" id="PF01743">
    <property type="entry name" value="PolyA_pol"/>
    <property type="match status" value="1"/>
</dbReference>
<dbReference type="STRING" id="667725.A0A0L0FS96"/>
<protein>
    <recommendedName>
        <fullName evidence="10">Poly A polymerase head domain-containing protein</fullName>
    </recommendedName>
</protein>
<feature type="domain" description="Poly A polymerase head" evidence="10">
    <location>
        <begin position="130"/>
        <end position="207"/>
    </location>
</feature>
<evidence type="ECO:0000256" key="3">
    <source>
        <dbReference type="ARBA" id="ARBA00022679"/>
    </source>
</evidence>
<dbReference type="PANTHER" id="PTHR46173:SF1">
    <property type="entry name" value="CCA TRNA NUCLEOTIDYLTRANSFERASE 1, MITOCHONDRIAL"/>
    <property type="match status" value="1"/>
</dbReference>
<comment type="similarity">
    <text evidence="2 8">Belongs to the tRNA nucleotidyltransferase/poly(A) polymerase family.</text>
</comment>
<keyword evidence="3 8" id="KW-0808">Transferase</keyword>
<dbReference type="GO" id="GO:0001680">
    <property type="term" value="P:tRNA 3'-terminal CCA addition"/>
    <property type="evidence" value="ECO:0007669"/>
    <property type="project" value="TreeGrafter"/>
</dbReference>
<dbReference type="AlphaFoldDB" id="A0A0L0FS96"/>
<reference evidence="11 12" key="1">
    <citation type="submission" date="2011-02" db="EMBL/GenBank/DDBJ databases">
        <title>The Genome Sequence of Sphaeroforma arctica JP610.</title>
        <authorList>
            <consortium name="The Broad Institute Genome Sequencing Platform"/>
            <person name="Russ C."/>
            <person name="Cuomo C."/>
            <person name="Young S.K."/>
            <person name="Zeng Q."/>
            <person name="Gargeya S."/>
            <person name="Alvarado L."/>
            <person name="Berlin A."/>
            <person name="Chapman S.B."/>
            <person name="Chen Z."/>
            <person name="Freedman E."/>
            <person name="Gellesch M."/>
            <person name="Goldberg J."/>
            <person name="Griggs A."/>
            <person name="Gujja S."/>
            <person name="Heilman E."/>
            <person name="Heiman D."/>
            <person name="Howarth C."/>
            <person name="Mehta T."/>
            <person name="Neiman D."/>
            <person name="Pearson M."/>
            <person name="Roberts A."/>
            <person name="Saif S."/>
            <person name="Shea T."/>
            <person name="Shenoy N."/>
            <person name="Sisk P."/>
            <person name="Stolte C."/>
            <person name="Sykes S."/>
            <person name="White J."/>
            <person name="Yandava C."/>
            <person name="Burger G."/>
            <person name="Gray M.W."/>
            <person name="Holland P.W.H."/>
            <person name="King N."/>
            <person name="Lang F.B.F."/>
            <person name="Roger A.J."/>
            <person name="Ruiz-Trillo I."/>
            <person name="Haas B."/>
            <person name="Nusbaum C."/>
            <person name="Birren B."/>
        </authorList>
    </citation>
    <scope>NUCLEOTIDE SEQUENCE [LARGE SCALE GENOMIC DNA]</scope>
    <source>
        <strain evidence="11 12">JP610</strain>
    </source>
</reference>
<keyword evidence="8" id="KW-0694">RNA-binding</keyword>
<dbReference type="RefSeq" id="XP_014153517.1">
    <property type="nucleotide sequence ID" value="XM_014298042.1"/>
</dbReference>
<evidence type="ECO:0000256" key="5">
    <source>
        <dbReference type="ARBA" id="ARBA00022695"/>
    </source>
</evidence>
<evidence type="ECO:0000313" key="12">
    <source>
        <dbReference type="Proteomes" id="UP000054560"/>
    </source>
</evidence>
<dbReference type="eggNOG" id="KOG2159">
    <property type="taxonomic scope" value="Eukaryota"/>
</dbReference>
<evidence type="ECO:0000259" key="10">
    <source>
        <dbReference type="Pfam" id="PF01743"/>
    </source>
</evidence>
<evidence type="ECO:0000256" key="6">
    <source>
        <dbReference type="ARBA" id="ARBA00022723"/>
    </source>
</evidence>
<dbReference type="InterPro" id="IPR050264">
    <property type="entry name" value="Bact_CCA-adding_enz_type3_sf"/>
</dbReference>
<evidence type="ECO:0000256" key="4">
    <source>
        <dbReference type="ARBA" id="ARBA00022694"/>
    </source>
</evidence>